<dbReference type="RefSeq" id="XP_018287878.1">
    <property type="nucleotide sequence ID" value="XM_018442292.1"/>
</dbReference>
<evidence type="ECO:0000313" key="1">
    <source>
        <dbReference type="EMBL" id="OAD69838.1"/>
    </source>
</evidence>
<proteinExistence type="predicted"/>
<dbReference type="EMBL" id="KV440990">
    <property type="protein sequence ID" value="OAD69838.1"/>
    <property type="molecule type" value="Genomic_DNA"/>
</dbReference>
<sequence length="144" mass="16160">MSNQNTSLIIGVLVYHLNSLLRNKLPKEYNTISTILDPKSKFTITKGGYEFKIYVCSFGRKSELYGLIVSETSWVGPVMSKERIQFTSVLVVFSSVVNKSRAIESRVYHGIGISIQAELVTTAIAFRYNCRVLLVKGHLLPITN</sequence>
<evidence type="ECO:0000313" key="2">
    <source>
        <dbReference type="Proteomes" id="UP000077315"/>
    </source>
</evidence>
<accession>A0A167L8M1</accession>
<gene>
    <name evidence="1" type="ORF">PHYBLDRAFT_70510</name>
</gene>
<dbReference type="AlphaFoldDB" id="A0A167L8M1"/>
<keyword evidence="2" id="KW-1185">Reference proteome</keyword>
<dbReference type="InParanoid" id="A0A167L8M1"/>
<dbReference type="VEuPathDB" id="FungiDB:PHYBLDRAFT_70510"/>
<reference evidence="2" key="1">
    <citation type="submission" date="2015-06" db="EMBL/GenBank/DDBJ databases">
        <title>Expansion of signal transduction pathways in fungi by whole-genome duplication.</title>
        <authorList>
            <consortium name="DOE Joint Genome Institute"/>
            <person name="Corrochano L.M."/>
            <person name="Kuo A."/>
            <person name="Marcet-Houben M."/>
            <person name="Polaino S."/>
            <person name="Salamov A."/>
            <person name="Villalobos J.M."/>
            <person name="Alvarez M.I."/>
            <person name="Avalos J."/>
            <person name="Benito E.P."/>
            <person name="Benoit I."/>
            <person name="Burger G."/>
            <person name="Camino L.P."/>
            <person name="Canovas D."/>
            <person name="Cerda-Olmedo E."/>
            <person name="Cheng J.-F."/>
            <person name="Dominguez A."/>
            <person name="Elias M."/>
            <person name="Eslava A.P."/>
            <person name="Glaser F."/>
            <person name="Grimwood J."/>
            <person name="Gutierrez G."/>
            <person name="Heitman J."/>
            <person name="Henrissat B."/>
            <person name="Iturriaga E.A."/>
            <person name="Lang B.F."/>
            <person name="Lavin J.L."/>
            <person name="Lee S."/>
            <person name="Li W."/>
            <person name="Lindquist E."/>
            <person name="Lopez-Garcia S."/>
            <person name="Luque E.M."/>
            <person name="Marcos A.T."/>
            <person name="Martin J."/>
            <person name="McCluskey K."/>
            <person name="Medina H.R."/>
            <person name="Miralles-Duran A."/>
            <person name="Miyazaki A."/>
            <person name="Munoz-Torres E."/>
            <person name="Oguiza J.A."/>
            <person name="Ohm R."/>
            <person name="Olmedo M."/>
            <person name="Orejas M."/>
            <person name="Ortiz-Castellanos L."/>
            <person name="Pisabarro A.G."/>
            <person name="Rodriguez-Romero J."/>
            <person name="Ruiz-Herrera J."/>
            <person name="Ruiz-Vazquez R."/>
            <person name="Sanz C."/>
            <person name="Schackwitz W."/>
            <person name="Schmutz J."/>
            <person name="Shahriari M."/>
            <person name="Shelest E."/>
            <person name="Silva-Franco F."/>
            <person name="Soanes D."/>
            <person name="Syed K."/>
            <person name="Tagua V.G."/>
            <person name="Talbot N.J."/>
            <person name="Thon M."/>
            <person name="De vries R.P."/>
            <person name="Wiebenga A."/>
            <person name="Yadav J.S."/>
            <person name="Braun E.L."/>
            <person name="Baker S."/>
            <person name="Garre V."/>
            <person name="Horwitz B."/>
            <person name="Torres-Martinez S."/>
            <person name="Idnurm A."/>
            <person name="Herrera-Estrella A."/>
            <person name="Gabaldon T."/>
            <person name="Grigoriev I.V."/>
        </authorList>
    </citation>
    <scope>NUCLEOTIDE SEQUENCE [LARGE SCALE GENOMIC DNA]</scope>
    <source>
        <strain evidence="2">NRRL 1555(-)</strain>
    </source>
</reference>
<organism evidence="1 2">
    <name type="scientific">Phycomyces blakesleeanus (strain ATCC 8743b / DSM 1359 / FGSC 10004 / NBRC 33097 / NRRL 1555)</name>
    <dbReference type="NCBI Taxonomy" id="763407"/>
    <lineage>
        <taxon>Eukaryota</taxon>
        <taxon>Fungi</taxon>
        <taxon>Fungi incertae sedis</taxon>
        <taxon>Mucoromycota</taxon>
        <taxon>Mucoromycotina</taxon>
        <taxon>Mucoromycetes</taxon>
        <taxon>Mucorales</taxon>
        <taxon>Phycomycetaceae</taxon>
        <taxon>Phycomyces</taxon>
    </lineage>
</organism>
<dbReference type="Proteomes" id="UP000077315">
    <property type="component" value="Unassembled WGS sequence"/>
</dbReference>
<name>A0A167L8M1_PHYB8</name>
<dbReference type="GeneID" id="29003198"/>
<protein>
    <submittedName>
        <fullName evidence="1">Uncharacterized protein</fullName>
    </submittedName>
</protein>